<evidence type="ECO:0000313" key="4">
    <source>
        <dbReference type="Proteomes" id="UP001596501"/>
    </source>
</evidence>
<feature type="compositionally biased region" description="Basic and acidic residues" evidence="1">
    <location>
        <begin position="38"/>
        <end position="62"/>
    </location>
</feature>
<dbReference type="EMBL" id="JBHTCA010000032">
    <property type="protein sequence ID" value="MFC7411441.1"/>
    <property type="molecule type" value="Genomic_DNA"/>
</dbReference>
<gene>
    <name evidence="3" type="ORF">ACFQPB_21505</name>
</gene>
<dbReference type="Gene3D" id="3.10.450.160">
    <property type="entry name" value="inner membrane protein cigr"/>
    <property type="match status" value="1"/>
</dbReference>
<dbReference type="RefSeq" id="WP_382227858.1">
    <property type="nucleotide sequence ID" value="NZ_JBHTCA010000032.1"/>
</dbReference>
<reference evidence="4" key="1">
    <citation type="journal article" date="2019" name="Int. J. Syst. Evol. Microbiol.">
        <title>The Global Catalogue of Microorganisms (GCM) 10K type strain sequencing project: providing services to taxonomists for standard genome sequencing and annotation.</title>
        <authorList>
            <consortium name="The Broad Institute Genomics Platform"/>
            <consortium name="The Broad Institute Genome Sequencing Center for Infectious Disease"/>
            <person name="Wu L."/>
            <person name="Ma J."/>
        </authorList>
    </citation>
    <scope>NUCLEOTIDE SEQUENCE [LARGE SCALE GENOMIC DNA]</scope>
    <source>
        <strain evidence="4">CGMCC 1.12371</strain>
    </source>
</reference>
<dbReference type="Proteomes" id="UP001596501">
    <property type="component" value="Unassembled WGS sequence"/>
</dbReference>
<feature type="chain" id="PRO_5047343850" description="Nickel/cobalt transporter regulator" evidence="2">
    <location>
        <begin position="24"/>
        <end position="189"/>
    </location>
</feature>
<feature type="signal peptide" evidence="2">
    <location>
        <begin position="1"/>
        <end position="23"/>
    </location>
</feature>
<organism evidence="3 4">
    <name type="scientific">Hydrogenophaga atypica</name>
    <dbReference type="NCBI Taxonomy" id="249409"/>
    <lineage>
        <taxon>Bacteria</taxon>
        <taxon>Pseudomonadati</taxon>
        <taxon>Pseudomonadota</taxon>
        <taxon>Betaproteobacteria</taxon>
        <taxon>Burkholderiales</taxon>
        <taxon>Comamonadaceae</taxon>
        <taxon>Hydrogenophaga</taxon>
    </lineage>
</organism>
<keyword evidence="2" id="KW-0732">Signal</keyword>
<feature type="region of interest" description="Disordered" evidence="1">
    <location>
        <begin position="28"/>
        <end position="74"/>
    </location>
</feature>
<proteinExistence type="predicted"/>
<sequence>MKSILSVTLACVSAMCLAGPVLAEKPDWAGQGNGKGHGKPDKHQNERGDRERPRERDHERAPVVRQGSGSSVAISGNVGNVGGVQIGAYFGSPQRQALHDYYAPQFRAGKCPPGLAKKGNGCLPPGQAKKWRVGQPLPRDVVYYPVPNEISVRIGLPPAGHKYVRVAADILLIAVGTSMVIDAVEDLTR</sequence>
<protein>
    <recommendedName>
        <fullName evidence="5">Nickel/cobalt transporter regulator</fullName>
    </recommendedName>
</protein>
<evidence type="ECO:0000256" key="1">
    <source>
        <dbReference type="SAM" id="MobiDB-lite"/>
    </source>
</evidence>
<keyword evidence="4" id="KW-1185">Reference proteome</keyword>
<comment type="caution">
    <text evidence="3">The sequence shown here is derived from an EMBL/GenBank/DDBJ whole genome shotgun (WGS) entry which is preliminary data.</text>
</comment>
<accession>A0ABW2QQ83</accession>
<evidence type="ECO:0008006" key="5">
    <source>
        <dbReference type="Google" id="ProtNLM"/>
    </source>
</evidence>
<evidence type="ECO:0000256" key="2">
    <source>
        <dbReference type="SAM" id="SignalP"/>
    </source>
</evidence>
<evidence type="ECO:0000313" key="3">
    <source>
        <dbReference type="EMBL" id="MFC7411441.1"/>
    </source>
</evidence>
<name>A0ABW2QQ83_9BURK</name>